<dbReference type="KEGG" id="gar:AOZ07_05400"/>
<dbReference type="InterPro" id="IPR039425">
    <property type="entry name" value="RNA_pol_sigma-70-like"/>
</dbReference>
<sequence>MSSNRLDAKEDDTVQTPDALMQQVALGQEAAFELLYDAMASRVFGLVLRVLRDNAQSEEVTQEVFVEAWQHARRFDPVRGSAASWLLTIAHRRAVDRVRSSQASQDRDLRIGIKEFQDSYDDVEENAILHDESLRAVQALQRLNQAQREAIHLAYFGGYTHTEVAELLKIPVGTAKTRIRDGMNKLRELMGVA</sequence>
<dbReference type="OrthoDB" id="9784272at2"/>
<dbReference type="NCBIfam" id="TIGR02937">
    <property type="entry name" value="sigma70-ECF"/>
    <property type="match status" value="1"/>
</dbReference>
<keyword evidence="5 6" id="KW-0804">Transcription</keyword>
<name>A0A5B8IQ52_9MICC</name>
<dbReference type="PANTHER" id="PTHR43133:SF66">
    <property type="entry name" value="ECF RNA POLYMERASE SIGMA FACTOR SIGK"/>
    <property type="match status" value="1"/>
</dbReference>
<evidence type="ECO:0000256" key="3">
    <source>
        <dbReference type="ARBA" id="ARBA00023082"/>
    </source>
</evidence>
<dbReference type="NCBIfam" id="NF007228">
    <property type="entry name" value="PRK09646.1"/>
    <property type="match status" value="1"/>
</dbReference>
<dbReference type="Gene3D" id="1.10.1740.10">
    <property type="match status" value="1"/>
</dbReference>
<dbReference type="EMBL" id="CP042260">
    <property type="protein sequence ID" value="QDY67774.1"/>
    <property type="molecule type" value="Genomic_DNA"/>
</dbReference>
<accession>A0A5B8IQ52</accession>
<gene>
    <name evidence="10" type="primary">sigK</name>
    <name evidence="9" type="ORF">FQA45_16500</name>
    <name evidence="10" type="ORF">NUH22_04830</name>
</gene>
<dbReference type="InterPro" id="IPR000838">
    <property type="entry name" value="RNA_pol_sigma70_ECF_CS"/>
</dbReference>
<evidence type="ECO:0000259" key="7">
    <source>
        <dbReference type="Pfam" id="PF04542"/>
    </source>
</evidence>
<feature type="domain" description="RNA polymerase sigma-70 region 4" evidence="8">
    <location>
        <begin position="139"/>
        <end position="188"/>
    </location>
</feature>
<dbReference type="AlphaFoldDB" id="A0A5B8IQ52"/>
<evidence type="ECO:0000256" key="4">
    <source>
        <dbReference type="ARBA" id="ARBA00023125"/>
    </source>
</evidence>
<evidence type="ECO:0000313" key="9">
    <source>
        <dbReference type="EMBL" id="QDY67774.1"/>
    </source>
</evidence>
<reference evidence="9 11" key="1">
    <citation type="submission" date="2019-07" db="EMBL/GenBank/DDBJ databases">
        <title>Complete Genome Sequence of drought tolerant Plant Growth-Promoting Rhizobacterium Glutamicibacter halophytocola DR408.</title>
        <authorList>
            <person name="Nishu S.D."/>
            <person name="Lee T.K."/>
        </authorList>
    </citation>
    <scope>NUCLEOTIDE SEQUENCE [LARGE SCALE GENOMIC DNA]</scope>
    <source>
        <strain evidence="9 11">DR408</strain>
    </source>
</reference>
<dbReference type="Proteomes" id="UP000320717">
    <property type="component" value="Chromosome"/>
</dbReference>
<evidence type="ECO:0000313" key="11">
    <source>
        <dbReference type="Proteomes" id="UP000320717"/>
    </source>
</evidence>
<evidence type="ECO:0000313" key="10">
    <source>
        <dbReference type="EMBL" id="UUX59947.1"/>
    </source>
</evidence>
<dbReference type="GO" id="GO:0003677">
    <property type="term" value="F:DNA binding"/>
    <property type="evidence" value="ECO:0007669"/>
    <property type="project" value="UniProtKB-KW"/>
</dbReference>
<dbReference type="Pfam" id="PF04542">
    <property type="entry name" value="Sigma70_r2"/>
    <property type="match status" value="1"/>
</dbReference>
<keyword evidence="2 6" id="KW-0805">Transcription regulation</keyword>
<keyword evidence="3 6" id="KW-0731">Sigma factor</keyword>
<dbReference type="Gene3D" id="1.10.10.10">
    <property type="entry name" value="Winged helix-like DNA-binding domain superfamily/Winged helix DNA-binding domain"/>
    <property type="match status" value="1"/>
</dbReference>
<evidence type="ECO:0000313" key="12">
    <source>
        <dbReference type="Proteomes" id="UP001060018"/>
    </source>
</evidence>
<evidence type="ECO:0000259" key="8">
    <source>
        <dbReference type="Pfam" id="PF04545"/>
    </source>
</evidence>
<protein>
    <recommendedName>
        <fullName evidence="6">RNA polymerase sigma factor</fullName>
    </recommendedName>
</protein>
<dbReference type="InterPro" id="IPR007630">
    <property type="entry name" value="RNA_pol_sigma70_r4"/>
</dbReference>
<keyword evidence="11" id="KW-1185">Reference proteome</keyword>
<dbReference type="CDD" id="cd06171">
    <property type="entry name" value="Sigma70_r4"/>
    <property type="match status" value="1"/>
</dbReference>
<dbReference type="SUPFAM" id="SSF88946">
    <property type="entry name" value="Sigma2 domain of RNA polymerase sigma factors"/>
    <property type="match status" value="1"/>
</dbReference>
<feature type="domain" description="RNA polymerase sigma-70 region 2" evidence="7">
    <location>
        <begin position="35"/>
        <end position="102"/>
    </location>
</feature>
<reference evidence="10" key="2">
    <citation type="journal article" date="2022" name="Pest Manag. Sci.">
        <title>Glutamicibacter halophytocola-mediated host fitness of potato tuber moth on Solanaceae crops.</title>
        <authorList>
            <person name="Wang W."/>
            <person name="Xiao G."/>
            <person name="Du G."/>
            <person name="Chang L."/>
            <person name="Yang Y."/>
            <person name="Ye J."/>
            <person name="Chen B."/>
        </authorList>
    </citation>
    <scope>NUCLEOTIDE SEQUENCE</scope>
    <source>
        <strain evidence="10">S2</strain>
    </source>
</reference>
<dbReference type="Proteomes" id="UP001060018">
    <property type="component" value="Chromosome"/>
</dbReference>
<evidence type="ECO:0000256" key="5">
    <source>
        <dbReference type="ARBA" id="ARBA00023163"/>
    </source>
</evidence>
<evidence type="ECO:0000256" key="1">
    <source>
        <dbReference type="ARBA" id="ARBA00010641"/>
    </source>
</evidence>
<dbReference type="GO" id="GO:0006352">
    <property type="term" value="P:DNA-templated transcription initiation"/>
    <property type="evidence" value="ECO:0007669"/>
    <property type="project" value="InterPro"/>
</dbReference>
<keyword evidence="4 6" id="KW-0238">DNA-binding</keyword>
<dbReference type="InterPro" id="IPR036388">
    <property type="entry name" value="WH-like_DNA-bd_sf"/>
</dbReference>
<evidence type="ECO:0000256" key="6">
    <source>
        <dbReference type="RuleBase" id="RU000716"/>
    </source>
</evidence>
<dbReference type="InterPro" id="IPR007627">
    <property type="entry name" value="RNA_pol_sigma70_r2"/>
</dbReference>
<dbReference type="EMBL" id="CP102487">
    <property type="protein sequence ID" value="UUX59947.1"/>
    <property type="molecule type" value="Genomic_DNA"/>
</dbReference>
<dbReference type="InterPro" id="IPR013325">
    <property type="entry name" value="RNA_pol_sigma_r2"/>
</dbReference>
<proteinExistence type="inferred from homology"/>
<dbReference type="PROSITE" id="PS01063">
    <property type="entry name" value="SIGMA70_ECF"/>
    <property type="match status" value="1"/>
</dbReference>
<dbReference type="InterPro" id="IPR014284">
    <property type="entry name" value="RNA_pol_sigma-70_dom"/>
</dbReference>
<organism evidence="10 12">
    <name type="scientific">Glutamicibacter halophytocola</name>
    <dbReference type="NCBI Taxonomy" id="1933880"/>
    <lineage>
        <taxon>Bacteria</taxon>
        <taxon>Bacillati</taxon>
        <taxon>Actinomycetota</taxon>
        <taxon>Actinomycetes</taxon>
        <taxon>Micrococcales</taxon>
        <taxon>Micrococcaceae</taxon>
        <taxon>Glutamicibacter</taxon>
    </lineage>
</organism>
<dbReference type="GO" id="GO:0016987">
    <property type="term" value="F:sigma factor activity"/>
    <property type="evidence" value="ECO:0007669"/>
    <property type="project" value="UniProtKB-KW"/>
</dbReference>
<dbReference type="PANTHER" id="PTHR43133">
    <property type="entry name" value="RNA POLYMERASE ECF-TYPE SIGMA FACTO"/>
    <property type="match status" value="1"/>
</dbReference>
<dbReference type="InterPro" id="IPR013324">
    <property type="entry name" value="RNA_pol_sigma_r3/r4-like"/>
</dbReference>
<dbReference type="Pfam" id="PF04545">
    <property type="entry name" value="Sigma70_r4"/>
    <property type="match status" value="1"/>
</dbReference>
<dbReference type="RefSeq" id="WP_060701064.1">
    <property type="nucleotide sequence ID" value="NZ_CP012750.1"/>
</dbReference>
<dbReference type="SUPFAM" id="SSF88659">
    <property type="entry name" value="Sigma3 and sigma4 domains of RNA polymerase sigma factors"/>
    <property type="match status" value="1"/>
</dbReference>
<comment type="similarity">
    <text evidence="1 6">Belongs to the sigma-70 factor family. ECF subfamily.</text>
</comment>
<evidence type="ECO:0000256" key="2">
    <source>
        <dbReference type="ARBA" id="ARBA00023015"/>
    </source>
</evidence>